<evidence type="ECO:0000259" key="1">
    <source>
        <dbReference type="PROSITE" id="PS51332"/>
    </source>
</evidence>
<dbReference type="GO" id="GO:0046872">
    <property type="term" value="F:metal ion binding"/>
    <property type="evidence" value="ECO:0007669"/>
    <property type="project" value="InterPro"/>
</dbReference>
<accession>A0A0D8BB15</accession>
<evidence type="ECO:0000313" key="2">
    <source>
        <dbReference type="EMBL" id="KJE21275.1"/>
    </source>
</evidence>
<dbReference type="InterPro" id="IPR006158">
    <property type="entry name" value="Cobalamin-bd"/>
</dbReference>
<sequence length="151" mass="16133">MSALRAASYPGRTVIVSGLASDAHTWNLVYLQLLIEELGHDVVNLGPCVPADLLVASCDRHRPALVVLSSVNGHGYQEGLELIRTLRGTGLRDLPVVIGGQLGTRGGLSGRHIDDLLDAGFDAVFDDHADSTVLFRRFVAELAEGAPRALR</sequence>
<dbReference type="InterPro" id="IPR036724">
    <property type="entry name" value="Cobalamin-bd_sf"/>
</dbReference>
<comment type="caution">
    <text evidence="2">The sequence shown here is derived from an EMBL/GenBank/DDBJ whole genome shotgun (WGS) entry which is preliminary data.</text>
</comment>
<dbReference type="Pfam" id="PF02310">
    <property type="entry name" value="B12-binding"/>
    <property type="match status" value="1"/>
</dbReference>
<dbReference type="GO" id="GO:0031419">
    <property type="term" value="F:cobalamin binding"/>
    <property type="evidence" value="ECO:0007669"/>
    <property type="project" value="InterPro"/>
</dbReference>
<dbReference type="RefSeq" id="WP_044886950.1">
    <property type="nucleotide sequence ID" value="NZ_JYFN01000040.1"/>
</dbReference>
<dbReference type="Proteomes" id="UP000032545">
    <property type="component" value="Unassembled WGS sequence"/>
</dbReference>
<organism evidence="2 3">
    <name type="scientific">Frankia torreyi</name>
    <dbReference type="NCBI Taxonomy" id="1856"/>
    <lineage>
        <taxon>Bacteria</taxon>
        <taxon>Bacillati</taxon>
        <taxon>Actinomycetota</taxon>
        <taxon>Actinomycetes</taxon>
        <taxon>Frankiales</taxon>
        <taxon>Frankiaceae</taxon>
        <taxon>Frankia</taxon>
    </lineage>
</organism>
<feature type="domain" description="B12-binding" evidence="1">
    <location>
        <begin position="11"/>
        <end position="149"/>
    </location>
</feature>
<dbReference type="AlphaFoldDB" id="A0A0D8BB15"/>
<dbReference type="GO" id="GO:0050097">
    <property type="term" value="F:methylaspartate mutase activity"/>
    <property type="evidence" value="ECO:0007669"/>
    <property type="project" value="UniProtKB-EC"/>
</dbReference>
<dbReference type="Gene3D" id="3.40.50.280">
    <property type="entry name" value="Cobalamin-binding domain"/>
    <property type="match status" value="1"/>
</dbReference>
<dbReference type="SUPFAM" id="SSF52242">
    <property type="entry name" value="Cobalamin (vitamin B12)-binding domain"/>
    <property type="match status" value="1"/>
</dbReference>
<proteinExistence type="predicted"/>
<dbReference type="EC" id="5.4.99.1" evidence="2"/>
<keyword evidence="3" id="KW-1185">Reference proteome</keyword>
<name>A0A0D8BB15_9ACTN</name>
<dbReference type="EMBL" id="JYFN01000040">
    <property type="protein sequence ID" value="KJE21275.1"/>
    <property type="molecule type" value="Genomic_DNA"/>
</dbReference>
<evidence type="ECO:0000313" key="3">
    <source>
        <dbReference type="Proteomes" id="UP000032545"/>
    </source>
</evidence>
<reference evidence="2 3" key="2">
    <citation type="journal article" date="2016" name="Genome Announc.">
        <title>Permanent Draft Genome Sequences for Two Variants of Frankia sp. Strain CpI1, the First Frankia Strain Isolated from Root Nodules of Comptonia peregrina.</title>
        <authorList>
            <person name="Oshone R."/>
            <person name="Hurst S.G.IV."/>
            <person name="Abebe-Akele F."/>
            <person name="Simpson S."/>
            <person name="Morris K."/>
            <person name="Thomas W.K."/>
            <person name="Tisa L.S."/>
        </authorList>
    </citation>
    <scope>NUCLEOTIDE SEQUENCE [LARGE SCALE GENOMIC DNA]</scope>
    <source>
        <strain evidence="3">CpI1-S</strain>
    </source>
</reference>
<keyword evidence="2" id="KW-0413">Isomerase</keyword>
<dbReference type="OrthoDB" id="8482131at2"/>
<protein>
    <submittedName>
        <fullName evidence="2">Methylmalonyl-CoA mutase, C-terminal domain/subunit (Cobalamin-binding)</fullName>
        <ecNumber evidence="2">5.4.99.1</ecNumber>
    </submittedName>
</protein>
<gene>
    <name evidence="2" type="ORF">FF36_04422</name>
</gene>
<dbReference type="PATRIC" id="fig|1502723.3.peg.4154"/>
<dbReference type="CDD" id="cd02065">
    <property type="entry name" value="B12-binding_like"/>
    <property type="match status" value="1"/>
</dbReference>
<reference evidence="3" key="1">
    <citation type="submission" date="2015-02" db="EMBL/GenBank/DDBJ databases">
        <title>Draft Genome of Frankia sp. CpI1-S.</title>
        <authorList>
            <person name="Oshone R.T."/>
            <person name="Ngom M."/>
            <person name="Ghodhbane-Gtari F."/>
            <person name="Gtari M."/>
            <person name="Morris K."/>
            <person name="Thomas K."/>
            <person name="Sen A."/>
            <person name="Tisa L.S."/>
        </authorList>
    </citation>
    <scope>NUCLEOTIDE SEQUENCE [LARGE SCALE GENOMIC DNA]</scope>
    <source>
        <strain evidence="3">CpI1-S</strain>
    </source>
</reference>
<dbReference type="PROSITE" id="PS51332">
    <property type="entry name" value="B12_BINDING"/>
    <property type="match status" value="1"/>
</dbReference>